<dbReference type="Pfam" id="PF00534">
    <property type="entry name" value="Glycos_transf_1"/>
    <property type="match status" value="1"/>
</dbReference>
<protein>
    <submittedName>
        <fullName evidence="5">Glycosyltransferase involved in cell wall biosynthesis</fullName>
    </submittedName>
</protein>
<proteinExistence type="predicted"/>
<dbReference type="Gene3D" id="3.40.50.2000">
    <property type="entry name" value="Glycogen Phosphorylase B"/>
    <property type="match status" value="2"/>
</dbReference>
<keyword evidence="6" id="KW-1185">Reference proteome</keyword>
<dbReference type="PANTHER" id="PTHR12526:SF629">
    <property type="entry name" value="TEICHURONIC ACID BIOSYNTHESIS GLYCOSYLTRANSFERASE TUAH-RELATED"/>
    <property type="match status" value="1"/>
</dbReference>
<feature type="domain" description="Glycosyltransferase subfamily 4-like N-terminal" evidence="4">
    <location>
        <begin position="21"/>
        <end position="162"/>
    </location>
</feature>
<reference evidence="5 6" key="1">
    <citation type="submission" date="2017-10" db="EMBL/GenBank/DDBJ databases">
        <title>Sequencing the genomes of 1000 actinobacteria strains.</title>
        <authorList>
            <person name="Klenk H.-P."/>
        </authorList>
    </citation>
    <scope>NUCLEOTIDE SEQUENCE [LARGE SCALE GENOMIC DNA]</scope>
    <source>
        <strain evidence="5 6">DSM 21838</strain>
    </source>
</reference>
<comment type="caution">
    <text evidence="5">The sequence shown here is derived from an EMBL/GenBank/DDBJ whole genome shotgun (WGS) entry which is preliminary data.</text>
</comment>
<evidence type="ECO:0000259" key="4">
    <source>
        <dbReference type="Pfam" id="PF13439"/>
    </source>
</evidence>
<dbReference type="AlphaFoldDB" id="A0A2A9EJA5"/>
<feature type="domain" description="Glycosyl transferase family 1" evidence="3">
    <location>
        <begin position="187"/>
        <end position="354"/>
    </location>
</feature>
<organism evidence="5 6">
    <name type="scientific">Georgenia soli</name>
    <dbReference type="NCBI Taxonomy" id="638953"/>
    <lineage>
        <taxon>Bacteria</taxon>
        <taxon>Bacillati</taxon>
        <taxon>Actinomycetota</taxon>
        <taxon>Actinomycetes</taxon>
        <taxon>Micrococcales</taxon>
        <taxon>Bogoriellaceae</taxon>
        <taxon>Georgenia</taxon>
    </lineage>
</organism>
<dbReference type="InterPro" id="IPR001296">
    <property type="entry name" value="Glyco_trans_1"/>
</dbReference>
<dbReference type="RefSeq" id="WP_342746876.1">
    <property type="nucleotide sequence ID" value="NZ_PDJI01000004.1"/>
</dbReference>
<dbReference type="InterPro" id="IPR028098">
    <property type="entry name" value="Glyco_trans_4-like_N"/>
</dbReference>
<sequence>MHIAILTTAHPWDDVRVRTKFADSFVAAGDRVTWIGPDKAFFATSRHGNIHWRLCRARDGKVGRIVQIPRLVRAAIRIEGADYFYVPDPDALPIALLAARVTGSSVVFDIHEEFHGGLLQRLFGKRLGSLTAPLVKWAISALAGRADIVTAVSRTILDMYSGTHAARQVVHNAPPAAFARGERGKRIADGAPMRIFHGKALATNGTPQILDAAAKLRGRDAQFVMIPYGMPGGPAFWPDFEDALSSRDAEANVALAEPVQHSRIPGLLQSCDVGIIAYGRTLGESSLPNRFFEYIAAGLPVIVPSYATEMASIVKDHRIGLTVDAEDPESIAGGIVWMLENREEAMKMGERARELFVDRYSWEPTFARLRRFMSETRAGR</sequence>
<dbReference type="GO" id="GO:0016757">
    <property type="term" value="F:glycosyltransferase activity"/>
    <property type="evidence" value="ECO:0007669"/>
    <property type="project" value="UniProtKB-KW"/>
</dbReference>
<keyword evidence="2 5" id="KW-0808">Transferase</keyword>
<keyword evidence="1" id="KW-0328">Glycosyltransferase</keyword>
<name>A0A2A9EJA5_9MICO</name>
<evidence type="ECO:0000259" key="3">
    <source>
        <dbReference type="Pfam" id="PF00534"/>
    </source>
</evidence>
<accession>A0A2A9EJA5</accession>
<evidence type="ECO:0000256" key="2">
    <source>
        <dbReference type="ARBA" id="ARBA00022679"/>
    </source>
</evidence>
<evidence type="ECO:0000313" key="6">
    <source>
        <dbReference type="Proteomes" id="UP000222106"/>
    </source>
</evidence>
<dbReference type="Proteomes" id="UP000222106">
    <property type="component" value="Unassembled WGS sequence"/>
</dbReference>
<dbReference type="SUPFAM" id="SSF53756">
    <property type="entry name" value="UDP-Glycosyltransferase/glycogen phosphorylase"/>
    <property type="match status" value="1"/>
</dbReference>
<gene>
    <name evidence="5" type="ORF">ATJ97_1519</name>
</gene>
<evidence type="ECO:0000256" key="1">
    <source>
        <dbReference type="ARBA" id="ARBA00022676"/>
    </source>
</evidence>
<dbReference type="PANTHER" id="PTHR12526">
    <property type="entry name" value="GLYCOSYLTRANSFERASE"/>
    <property type="match status" value="1"/>
</dbReference>
<dbReference type="EMBL" id="PDJI01000004">
    <property type="protein sequence ID" value="PFG39024.1"/>
    <property type="molecule type" value="Genomic_DNA"/>
</dbReference>
<dbReference type="Pfam" id="PF13439">
    <property type="entry name" value="Glyco_transf_4"/>
    <property type="match status" value="1"/>
</dbReference>
<evidence type="ECO:0000313" key="5">
    <source>
        <dbReference type="EMBL" id="PFG39024.1"/>
    </source>
</evidence>